<name>A0ABY6JAM6_9BACT</name>
<reference evidence="2" key="1">
    <citation type="submission" date="2022-10" db="EMBL/GenBank/DDBJ databases">
        <title>Chitinophaga sp. nov., isolated from soil.</title>
        <authorList>
            <person name="Jeon C.O."/>
        </authorList>
    </citation>
    <scope>NUCLEOTIDE SEQUENCE</scope>
    <source>
        <strain evidence="2">R8</strain>
    </source>
</reference>
<feature type="transmembrane region" description="Helical" evidence="1">
    <location>
        <begin position="40"/>
        <end position="58"/>
    </location>
</feature>
<evidence type="ECO:0000256" key="1">
    <source>
        <dbReference type="SAM" id="Phobius"/>
    </source>
</evidence>
<proteinExistence type="predicted"/>
<feature type="transmembrane region" description="Helical" evidence="1">
    <location>
        <begin position="65"/>
        <end position="88"/>
    </location>
</feature>
<protein>
    <submittedName>
        <fullName evidence="2">Uncharacterized protein</fullName>
    </submittedName>
</protein>
<accession>A0ABY6JAM6</accession>
<keyword evidence="1" id="KW-0812">Transmembrane</keyword>
<dbReference type="EMBL" id="CP107006">
    <property type="protein sequence ID" value="UYQ95617.1"/>
    <property type="molecule type" value="Genomic_DNA"/>
</dbReference>
<sequence length="90" mass="10215">MIVFLGFLTQLGGSYLLYSASARAVFARGRHHRYLQQHRQFARLTGGFLQALSLFLFMQNMGISVGLLFALASFMCVSGYMIILFPLFRK</sequence>
<keyword evidence="1" id="KW-1133">Transmembrane helix</keyword>
<keyword evidence="3" id="KW-1185">Reference proteome</keyword>
<gene>
    <name evidence="2" type="ORF">MKQ68_10940</name>
</gene>
<organism evidence="2 3">
    <name type="scientific">Chitinophaga horti</name>
    <dbReference type="NCBI Taxonomy" id="2920382"/>
    <lineage>
        <taxon>Bacteria</taxon>
        <taxon>Pseudomonadati</taxon>
        <taxon>Bacteroidota</taxon>
        <taxon>Chitinophagia</taxon>
        <taxon>Chitinophagales</taxon>
        <taxon>Chitinophagaceae</taxon>
        <taxon>Chitinophaga</taxon>
    </lineage>
</organism>
<dbReference type="Proteomes" id="UP001162741">
    <property type="component" value="Chromosome"/>
</dbReference>
<evidence type="ECO:0000313" key="2">
    <source>
        <dbReference type="EMBL" id="UYQ95617.1"/>
    </source>
</evidence>
<keyword evidence="1" id="KW-0472">Membrane</keyword>
<evidence type="ECO:0000313" key="3">
    <source>
        <dbReference type="Proteomes" id="UP001162741"/>
    </source>
</evidence>
<dbReference type="RefSeq" id="WP_264283331.1">
    <property type="nucleotide sequence ID" value="NZ_CP107006.1"/>
</dbReference>